<comment type="similarity">
    <text evidence="2 4">Belongs to the AB hydrolase superfamily. Lipase family.</text>
</comment>
<dbReference type="InterPro" id="IPR000734">
    <property type="entry name" value="TAG_lipase"/>
</dbReference>
<evidence type="ECO:0000313" key="9">
    <source>
        <dbReference type="Proteomes" id="UP000268350"/>
    </source>
</evidence>
<feature type="compositionally biased region" description="Polar residues" evidence="5">
    <location>
        <begin position="912"/>
        <end position="924"/>
    </location>
</feature>
<sequence length="1081" mass="118496">MPNVCLCHLLLLLAASLCLCHTGNDNGNGNAIGQEVRHAAYGNFTELSQAVHDSLLEHEERQRESQRYGHRSKRAVKRVCYGELGCFEDSGPFAYLEMLPSPPEEINTKFYFYSTRQRSDRPLMELSFLNMTTAFRGKAKRESEAQSVQNNASASTSAPESGRSSSSGSTASSTSSTNATFSTEKLGGGGGGGQKKPAPSIDDLEGFDELSVRVIVHGFGSACPHVWIYEMKTALMAVEDCIVICVDWENGATFPNYVRAAANTRLVGKQLAMLLQNLQHHKGLNLMRTHIIGFSLGAHVSGFAGAELPGLSRITGLDPAGPLFEAQHPKVRLDSNDAEFVDVIHSNGENLILGGLGSWQPMGHVDYYPNGGRVQTGCSNLFVGAVTDFIWSAQAAEDEEGRSLCNHRRAYKFFIDSVAPRCMFPAFPCASYDDFLKGKCFPCAQDDEDLAEGVPRCGNMGYYADRSTGRGQLYLLTREEEPFCAHQFQLQIFNSFNDLPLRTIGRLEAILEGDGGLNETFEISEKDDAEFFAGDIVSKIIVPHPALGFPTTLSLHYKSYSGWLSKGLPHWDIDKVVLTDSFGRSHSLCRPSTKLSSGSPVRMRLQAGNCELDNQEDYGAYTTQPPPQPQPQPQATLAPATGTDVPDSSVQESGLSAAAVDGVESVKQRKDIFNLGTSFKLAQNQTYPLDQGDELPWQPILVGNSLDNETAEAAESSRSLSDAAAELDPDPDHDQASEIFEPVLKDRRLVAFNRGRNLQDYGLTTEEIMEPVLKATTPRVKQGKELDLRQLDDPPELHPQTTAAPVPPSPSAAAPSSVAPPKKMAQLGTGHTGHSATGGQEEPQTVQLLPFRLGELLQRAERYARETLLPLISVQAPRFFGFNVTPHDRELARPASDQRKPRYIPRYEESAFLNNNTSSIQTPRSGSGSGSGNGKTRAQKAARRSAVQQRNLFRLMRARSAQRSDEEQQQQQEQEQEEQQQQQQQQKRKVQENEVTYYTNMLHSESRSMRPEVPEYRPVFIDLPTYRPPLSATPTSSSSSSSASAASASASTTVSVSGSASQNNRERAVRRRGRASSLALH</sequence>
<dbReference type="GO" id="GO:0016042">
    <property type="term" value="P:lipid catabolic process"/>
    <property type="evidence" value="ECO:0007669"/>
    <property type="project" value="TreeGrafter"/>
</dbReference>
<protein>
    <submittedName>
        <fullName evidence="8">Blast:Pancreatic triacylglycerol lipase</fullName>
    </submittedName>
</protein>
<dbReference type="EMBL" id="OUUW01000003">
    <property type="protein sequence ID" value="SPP78556.1"/>
    <property type="molecule type" value="Genomic_DNA"/>
</dbReference>
<feature type="region of interest" description="Disordered" evidence="5">
    <location>
        <begin position="140"/>
        <end position="202"/>
    </location>
</feature>
<feature type="compositionally biased region" description="Low complexity" evidence="5">
    <location>
        <begin position="969"/>
        <end position="985"/>
    </location>
</feature>
<comment type="subcellular location">
    <subcellularLocation>
        <location evidence="1">Secreted</location>
    </subcellularLocation>
</comment>
<dbReference type="InterPro" id="IPR029058">
    <property type="entry name" value="AB_hydrolase_fold"/>
</dbReference>
<dbReference type="Gene3D" id="3.40.50.1820">
    <property type="entry name" value="alpha/beta hydrolase"/>
    <property type="match status" value="2"/>
</dbReference>
<feature type="region of interest" description="Disordered" evidence="5">
    <location>
        <begin position="616"/>
        <end position="655"/>
    </location>
</feature>
<feature type="region of interest" description="Disordered" evidence="5">
    <location>
        <begin position="712"/>
        <end position="740"/>
    </location>
</feature>
<dbReference type="PANTHER" id="PTHR11610:SF186">
    <property type="entry name" value="FI22312P1"/>
    <property type="match status" value="1"/>
</dbReference>
<dbReference type="PRINTS" id="PR00821">
    <property type="entry name" value="TAGLIPASE"/>
</dbReference>
<gene>
    <name evidence="8" type="ORF">DGUA_6G011217</name>
</gene>
<feature type="region of interest" description="Disordered" evidence="5">
    <location>
        <begin position="790"/>
        <end position="844"/>
    </location>
</feature>
<evidence type="ECO:0000313" key="8">
    <source>
        <dbReference type="EMBL" id="SPP78556.1"/>
    </source>
</evidence>
<dbReference type="InterPro" id="IPR013818">
    <property type="entry name" value="Lipase"/>
</dbReference>
<dbReference type="OrthoDB" id="199913at2759"/>
<feature type="domain" description="Lipase" evidence="7">
    <location>
        <begin position="209"/>
        <end position="483"/>
    </location>
</feature>
<evidence type="ECO:0000256" key="4">
    <source>
        <dbReference type="RuleBase" id="RU004262"/>
    </source>
</evidence>
<dbReference type="SUPFAM" id="SSF53474">
    <property type="entry name" value="alpha/beta-Hydrolases"/>
    <property type="match status" value="1"/>
</dbReference>
<dbReference type="FunFam" id="3.40.50.1820:FF:000288">
    <property type="entry name" value="Pancreatic triacylglycerol lipase"/>
    <property type="match status" value="1"/>
</dbReference>
<keyword evidence="9" id="KW-1185">Reference proteome</keyword>
<dbReference type="Pfam" id="PF00151">
    <property type="entry name" value="Lipase"/>
    <property type="match status" value="1"/>
</dbReference>
<organism evidence="8 9">
    <name type="scientific">Drosophila guanche</name>
    <name type="common">Fruit fly</name>
    <dbReference type="NCBI Taxonomy" id="7266"/>
    <lineage>
        <taxon>Eukaryota</taxon>
        <taxon>Metazoa</taxon>
        <taxon>Ecdysozoa</taxon>
        <taxon>Arthropoda</taxon>
        <taxon>Hexapoda</taxon>
        <taxon>Insecta</taxon>
        <taxon>Pterygota</taxon>
        <taxon>Neoptera</taxon>
        <taxon>Endopterygota</taxon>
        <taxon>Diptera</taxon>
        <taxon>Brachycera</taxon>
        <taxon>Muscomorpha</taxon>
        <taxon>Ephydroidea</taxon>
        <taxon>Drosophilidae</taxon>
        <taxon>Drosophila</taxon>
        <taxon>Sophophora</taxon>
    </lineage>
</organism>
<dbReference type="STRING" id="7266.A0A3B0JYU8"/>
<keyword evidence="6" id="KW-0732">Signal</keyword>
<reference evidence="9" key="1">
    <citation type="submission" date="2018-01" db="EMBL/GenBank/DDBJ databases">
        <authorList>
            <person name="Alioto T."/>
            <person name="Alioto T."/>
        </authorList>
    </citation>
    <scope>NUCLEOTIDE SEQUENCE [LARGE SCALE GENOMIC DNA]</scope>
</reference>
<dbReference type="OMA" id="KCFPCAQ"/>
<evidence type="ECO:0000256" key="3">
    <source>
        <dbReference type="ARBA" id="ARBA00022525"/>
    </source>
</evidence>
<feature type="compositionally biased region" description="Low complexity" evidence="5">
    <location>
        <begin position="153"/>
        <end position="183"/>
    </location>
</feature>
<evidence type="ECO:0000256" key="6">
    <source>
        <dbReference type="SAM" id="SignalP"/>
    </source>
</evidence>
<dbReference type="CDD" id="cd00707">
    <property type="entry name" value="Pancreat_lipase_like"/>
    <property type="match status" value="1"/>
</dbReference>
<feature type="region of interest" description="Disordered" evidence="5">
    <location>
        <begin position="1024"/>
        <end position="1081"/>
    </location>
</feature>
<feature type="signal peptide" evidence="6">
    <location>
        <begin position="1"/>
        <end position="20"/>
    </location>
</feature>
<dbReference type="AlphaFoldDB" id="A0A3B0JYU8"/>
<dbReference type="GO" id="GO:0005615">
    <property type="term" value="C:extracellular space"/>
    <property type="evidence" value="ECO:0007669"/>
    <property type="project" value="TreeGrafter"/>
</dbReference>
<feature type="compositionally biased region" description="Basic and acidic residues" evidence="5">
    <location>
        <begin position="891"/>
        <end position="909"/>
    </location>
</feature>
<feature type="compositionally biased region" description="Low complexity" evidence="5">
    <location>
        <begin position="1032"/>
        <end position="1061"/>
    </location>
</feature>
<evidence type="ECO:0000256" key="5">
    <source>
        <dbReference type="SAM" id="MobiDB-lite"/>
    </source>
</evidence>
<accession>A0A3B0JYU8</accession>
<dbReference type="GO" id="GO:0016298">
    <property type="term" value="F:lipase activity"/>
    <property type="evidence" value="ECO:0007669"/>
    <property type="project" value="InterPro"/>
</dbReference>
<evidence type="ECO:0000259" key="7">
    <source>
        <dbReference type="Pfam" id="PF00151"/>
    </source>
</evidence>
<name>A0A3B0JYU8_DROGU</name>
<feature type="chain" id="PRO_5017394612" evidence="6">
    <location>
        <begin position="21"/>
        <end position="1081"/>
    </location>
</feature>
<dbReference type="Proteomes" id="UP000268350">
    <property type="component" value="Unassembled WGS sequence"/>
</dbReference>
<evidence type="ECO:0000256" key="2">
    <source>
        <dbReference type="ARBA" id="ARBA00010701"/>
    </source>
</evidence>
<evidence type="ECO:0000256" key="1">
    <source>
        <dbReference type="ARBA" id="ARBA00004613"/>
    </source>
</evidence>
<dbReference type="InterPro" id="IPR033906">
    <property type="entry name" value="Lipase_N"/>
</dbReference>
<dbReference type="PANTHER" id="PTHR11610">
    <property type="entry name" value="LIPASE"/>
    <property type="match status" value="1"/>
</dbReference>
<feature type="compositionally biased region" description="Low complexity" evidence="5">
    <location>
        <begin position="811"/>
        <end position="821"/>
    </location>
</feature>
<feature type="compositionally biased region" description="Low complexity" evidence="5">
    <location>
        <begin position="633"/>
        <end position="643"/>
    </location>
</feature>
<feature type="compositionally biased region" description="Low complexity" evidence="5">
    <location>
        <begin position="828"/>
        <end position="839"/>
    </location>
</feature>
<proteinExistence type="inferred from homology"/>
<feature type="region of interest" description="Disordered" evidence="5">
    <location>
        <begin position="891"/>
        <end position="992"/>
    </location>
</feature>
<keyword evidence="3" id="KW-0964">Secreted</keyword>